<feature type="compositionally biased region" description="Polar residues" evidence="8">
    <location>
        <begin position="1441"/>
        <end position="1471"/>
    </location>
</feature>
<feature type="chain" id="PRO_5015197190" description="Protein kinase domain-containing protein" evidence="10">
    <location>
        <begin position="20"/>
        <end position="1538"/>
    </location>
</feature>
<dbReference type="OrthoDB" id="30356at2759"/>
<dbReference type="Gene3D" id="1.10.510.10">
    <property type="entry name" value="Transferase(Phosphotransferase) domain 1"/>
    <property type="match status" value="1"/>
</dbReference>
<feature type="coiled-coil region" evidence="7">
    <location>
        <begin position="1214"/>
        <end position="1368"/>
    </location>
</feature>
<evidence type="ECO:0000256" key="4">
    <source>
        <dbReference type="ARBA" id="ARBA00051243"/>
    </source>
</evidence>
<keyword evidence="7" id="KW-0175">Coiled coil</keyword>
<dbReference type="PANTHER" id="PTHR24416">
    <property type="entry name" value="TYROSINE-PROTEIN KINASE RECEPTOR"/>
    <property type="match status" value="1"/>
</dbReference>
<dbReference type="InterPro" id="IPR020635">
    <property type="entry name" value="Tyr_kinase_cat_dom"/>
</dbReference>
<evidence type="ECO:0000313" key="13">
    <source>
        <dbReference type="Proteomes" id="UP000241769"/>
    </source>
</evidence>
<evidence type="ECO:0000259" key="11">
    <source>
        <dbReference type="PROSITE" id="PS50011"/>
    </source>
</evidence>
<reference evidence="12 13" key="1">
    <citation type="journal article" date="2018" name="Genome Biol. Evol.">
        <title>Multiple Roots of Fruiting Body Formation in Amoebozoa.</title>
        <authorList>
            <person name="Hillmann F."/>
            <person name="Forbes G."/>
            <person name="Novohradska S."/>
            <person name="Ferling I."/>
            <person name="Riege K."/>
            <person name="Groth M."/>
            <person name="Westermann M."/>
            <person name="Marz M."/>
            <person name="Spaller T."/>
            <person name="Winckler T."/>
            <person name="Schaap P."/>
            <person name="Glockner G."/>
        </authorList>
    </citation>
    <scope>NUCLEOTIDE SEQUENCE [LARGE SCALE GENOMIC DNA]</scope>
    <source>
        <strain evidence="12 13">Jena</strain>
    </source>
</reference>
<dbReference type="PANTHER" id="PTHR24416:SF611">
    <property type="entry name" value="TYROSINE-PROTEIN KINASE TRANSMEMBRANE RECEPTOR ROR"/>
    <property type="match status" value="1"/>
</dbReference>
<keyword evidence="3" id="KW-0677">Repeat</keyword>
<feature type="region of interest" description="Disordered" evidence="8">
    <location>
        <begin position="1441"/>
        <end position="1473"/>
    </location>
</feature>
<dbReference type="InterPro" id="IPR019775">
    <property type="entry name" value="WD40_repeat_CS"/>
</dbReference>
<keyword evidence="6" id="KW-0547">Nucleotide-binding</keyword>
<keyword evidence="9" id="KW-0812">Transmembrane</keyword>
<dbReference type="InterPro" id="IPR018159">
    <property type="entry name" value="Spectrin/alpha-actinin"/>
</dbReference>
<protein>
    <recommendedName>
        <fullName evidence="11">Protein kinase domain-containing protein</fullName>
    </recommendedName>
</protein>
<dbReference type="InterPro" id="IPR015943">
    <property type="entry name" value="WD40/YVTN_repeat-like_dom_sf"/>
</dbReference>
<feature type="region of interest" description="Disordered" evidence="8">
    <location>
        <begin position="1499"/>
        <end position="1538"/>
    </location>
</feature>
<feature type="compositionally biased region" description="Basic and acidic residues" evidence="8">
    <location>
        <begin position="1526"/>
        <end position="1538"/>
    </location>
</feature>
<dbReference type="PROSITE" id="PS00109">
    <property type="entry name" value="PROTEIN_KINASE_TYR"/>
    <property type="match status" value="1"/>
</dbReference>
<sequence length="1538" mass="173181">MPRLTCCLILALVVLVVDASKSSVEEHGVAQNLSASEGPSHILLYGLYALSFVIFGGFLALVIINALNTDENTVYAPVKRPTKVNSQESVVSNSSNQESSEGEGGSSDNEPRSETSLLYAPNQFHEEPRMSWGERFSQILSIPVVFIIAVFIFIAVIAVSTTVLSFVTQNQLVDSLTGELQDSISKAFISQTNQTMNDIAAWGLQVRAFSDNYIAPHAPLPLNNISIYAYKPIFNFLLNTMLYRNKGSGFGIKFPNGKGFGGGNEIWGVDMYDTYNFTGVPTIYVSILPPDAKTYDTIPQPDLGAQYIFPAPYDPSVAGNCVNRPLEYWAPLVPTQINATRIEGSLYRYLLTCDGEDIRYSVTIFVKFNLIAGRLQQISQQIQGKAFIAERNGAFISSTTDDLPFNQTSPGVIERIYSHNSSQAYIREAWAIYQKNSNMKTRDVYNIDGVNYFILVSEYKTEDGGIDWIVITLAESDPYLRQLQIYLRKMGLIIGIVCAVAVVVGVLASFWITKPFGKLSRQLQRAAKMQLTDNEDMSVPFLFEAKRLHQSFITMRDAMKSFQKYIPDALVSTRMDYKHLRNLVEVGSGAYGVVFRAEWGPDLVAVKQVKAETLTDNQMQEFLAEISVLQRMKPHPNVVLFMAATFPPQPLSMVTEFCGMGSLYSYSRKNELPVKEKVRLLLEIAKGMHHLHKQKIIHRDLALRNILLTNKMEAKVSDFGLSRVNGAGDGSTTTNNVGPLKWMSPEAITENRYSTKSDSFSFGVVIWELIEVSDPHPGLTAVEAAFQVVNGLRLTFTDCPLVWLSRLAYGCWENSPKDRPSFKDICDAISNEGVPNAKEVDDIECVSITLQAEDDIKKPVNEVGGFVRSISDAQKVQCMEVIQSDLGAQVWTGSYNGNILIRDAKSGDLISRHQVPGRNREEDVITCMLRVGQNVWCGSSDGSIAVVHIETGKCVAHIQAHSGNINALILTDQYVWSGAGDRTIKAWDPQTGASKKVISGHSNWVRCLGYYQGKIWSGSDDTSIRVWDEESGELEQEIHGHSGGVLCMIVVGRQVWTGSADKTFIAWDAQSYREIKQIHGHNGWVTCLLYASGMIWTGSSDKTIRIWNAKNGNLIKVLPGHIGWVWCLQAVGFHVWSGSSDKSIRIWLNMSPGQIHRPVSPVDYHSPQGIRREGRKSLDSSFSTSPMRYSPKKSPLPAMYSSPIHDHPDTPHSAKQLQFIARQLEAENEQLLKRLKEFEATFQKMEEQVSASADVMEQQAATNTQLEESLLQSEKELNQLQNDHTKLEEEHEAMTSNQRDLELKMKETKVRHEEEIRNLQREIEESQQKLESANQDLMNERKTRIEEQERLQRKLDNIHAEVAAERERRISSAQELQHRLDSANQFLSTERTHTMEEQDKLQKKLGNTHDDMLTERNRRLTAEQALAELQEKYNHLHTQYTQTKSVNSHPPGTYHPTSYSALNTSSPLQDQTQDDRQAMMEDLTEQMKEDLELSFRLLEKKTNMKRPSTGSFEPERKQLRWSIQRPSREKESAIEQQC</sequence>
<dbReference type="SUPFAM" id="SSF56112">
    <property type="entry name" value="Protein kinase-like (PK-like)"/>
    <property type="match status" value="1"/>
</dbReference>
<dbReference type="PROSITE" id="PS00678">
    <property type="entry name" value="WD_REPEATS_1"/>
    <property type="match status" value="1"/>
</dbReference>
<dbReference type="GO" id="GO:0043235">
    <property type="term" value="C:receptor complex"/>
    <property type="evidence" value="ECO:0007669"/>
    <property type="project" value="TreeGrafter"/>
</dbReference>
<feature type="repeat" description="WD" evidence="5">
    <location>
        <begin position="958"/>
        <end position="997"/>
    </location>
</feature>
<keyword evidence="6" id="KW-0067">ATP-binding</keyword>
<feature type="coiled-coil region" evidence="7">
    <location>
        <begin position="1412"/>
        <end position="1439"/>
    </location>
</feature>
<evidence type="ECO:0000256" key="6">
    <source>
        <dbReference type="PROSITE-ProRule" id="PRU10141"/>
    </source>
</evidence>
<feature type="signal peptide" evidence="10">
    <location>
        <begin position="1"/>
        <end position="19"/>
    </location>
</feature>
<dbReference type="Gene3D" id="2.130.10.10">
    <property type="entry name" value="YVTN repeat-like/Quinoprotein amine dehydrogenase"/>
    <property type="match status" value="1"/>
</dbReference>
<evidence type="ECO:0000256" key="2">
    <source>
        <dbReference type="ARBA" id="ARBA00022574"/>
    </source>
</evidence>
<dbReference type="CDD" id="cd00176">
    <property type="entry name" value="SPEC"/>
    <property type="match status" value="1"/>
</dbReference>
<dbReference type="STRING" id="1890364.A0A2P6NEN7"/>
<dbReference type="InParanoid" id="A0A2P6NEN7"/>
<dbReference type="InterPro" id="IPR011009">
    <property type="entry name" value="Kinase-like_dom_sf"/>
</dbReference>
<evidence type="ECO:0000256" key="5">
    <source>
        <dbReference type="PROSITE-ProRule" id="PRU00221"/>
    </source>
</evidence>
<feature type="region of interest" description="Disordered" evidence="8">
    <location>
        <begin position="1159"/>
        <end position="1195"/>
    </location>
</feature>
<dbReference type="PROSITE" id="PS00107">
    <property type="entry name" value="PROTEIN_KINASE_ATP"/>
    <property type="match status" value="1"/>
</dbReference>
<feature type="transmembrane region" description="Helical" evidence="9">
    <location>
        <begin position="490"/>
        <end position="512"/>
    </location>
</feature>
<dbReference type="PROSITE" id="PS50011">
    <property type="entry name" value="PROTEIN_KINASE_DOM"/>
    <property type="match status" value="1"/>
</dbReference>
<dbReference type="GO" id="GO:0004714">
    <property type="term" value="F:transmembrane receptor protein tyrosine kinase activity"/>
    <property type="evidence" value="ECO:0007669"/>
    <property type="project" value="UniProtKB-EC"/>
</dbReference>
<feature type="transmembrane region" description="Helical" evidence="9">
    <location>
        <begin position="139"/>
        <end position="167"/>
    </location>
</feature>
<evidence type="ECO:0000256" key="1">
    <source>
        <dbReference type="ARBA" id="ARBA00004167"/>
    </source>
</evidence>
<feature type="binding site" evidence="6">
    <location>
        <position position="607"/>
    </location>
    <ligand>
        <name>ATP</name>
        <dbReference type="ChEBI" id="CHEBI:30616"/>
    </ligand>
</feature>
<feature type="repeat" description="WD" evidence="5">
    <location>
        <begin position="998"/>
        <end position="1037"/>
    </location>
</feature>
<dbReference type="SMART" id="SM00320">
    <property type="entry name" value="WD40"/>
    <property type="match status" value="6"/>
</dbReference>
<dbReference type="Proteomes" id="UP000241769">
    <property type="component" value="Unassembled WGS sequence"/>
</dbReference>
<evidence type="ECO:0000256" key="10">
    <source>
        <dbReference type="SAM" id="SignalP"/>
    </source>
</evidence>
<evidence type="ECO:0000256" key="3">
    <source>
        <dbReference type="ARBA" id="ARBA00022737"/>
    </source>
</evidence>
<dbReference type="PROSITE" id="PS50082">
    <property type="entry name" value="WD_REPEATS_2"/>
    <property type="match status" value="3"/>
</dbReference>
<dbReference type="PRINTS" id="PR00109">
    <property type="entry name" value="TYRKINASE"/>
</dbReference>
<dbReference type="InterPro" id="IPR017441">
    <property type="entry name" value="Protein_kinase_ATP_BS"/>
</dbReference>
<dbReference type="CDD" id="cd00200">
    <property type="entry name" value="WD40"/>
    <property type="match status" value="1"/>
</dbReference>
<feature type="repeat" description="WD" evidence="5">
    <location>
        <begin position="1078"/>
        <end position="1117"/>
    </location>
</feature>
<dbReference type="InterPro" id="IPR000719">
    <property type="entry name" value="Prot_kinase_dom"/>
</dbReference>
<evidence type="ECO:0000313" key="12">
    <source>
        <dbReference type="EMBL" id="PRP82420.1"/>
    </source>
</evidence>
<dbReference type="InterPro" id="IPR001680">
    <property type="entry name" value="WD40_rpt"/>
</dbReference>
<feature type="transmembrane region" description="Helical" evidence="9">
    <location>
        <begin position="43"/>
        <end position="67"/>
    </location>
</feature>
<comment type="catalytic activity">
    <reaction evidence="4">
        <text>L-tyrosyl-[protein] + ATP = O-phospho-L-tyrosyl-[protein] + ADP + H(+)</text>
        <dbReference type="Rhea" id="RHEA:10596"/>
        <dbReference type="Rhea" id="RHEA-COMP:10136"/>
        <dbReference type="Rhea" id="RHEA-COMP:20101"/>
        <dbReference type="ChEBI" id="CHEBI:15378"/>
        <dbReference type="ChEBI" id="CHEBI:30616"/>
        <dbReference type="ChEBI" id="CHEBI:46858"/>
        <dbReference type="ChEBI" id="CHEBI:61978"/>
        <dbReference type="ChEBI" id="CHEBI:456216"/>
        <dbReference type="EC" id="2.7.10.1"/>
    </reaction>
</comment>
<dbReference type="Pfam" id="PF00400">
    <property type="entry name" value="WD40"/>
    <property type="match status" value="4"/>
</dbReference>
<dbReference type="InterPro" id="IPR008266">
    <property type="entry name" value="Tyr_kinase_AS"/>
</dbReference>
<dbReference type="PROSITE" id="PS50294">
    <property type="entry name" value="WD_REPEATS_REGION"/>
    <property type="match status" value="2"/>
</dbReference>
<dbReference type="InterPro" id="IPR050122">
    <property type="entry name" value="RTK"/>
</dbReference>
<proteinExistence type="predicted"/>
<accession>A0A2P6NEN7</accession>
<dbReference type="CDD" id="cd13999">
    <property type="entry name" value="STKc_MAP3K-like"/>
    <property type="match status" value="1"/>
</dbReference>
<dbReference type="SUPFAM" id="SSF50978">
    <property type="entry name" value="WD40 repeat-like"/>
    <property type="match status" value="1"/>
</dbReference>
<dbReference type="InterPro" id="IPR036322">
    <property type="entry name" value="WD40_repeat_dom_sf"/>
</dbReference>
<dbReference type="Pfam" id="PF07714">
    <property type="entry name" value="PK_Tyr_Ser-Thr"/>
    <property type="match status" value="1"/>
</dbReference>
<dbReference type="Gene3D" id="3.30.200.20">
    <property type="entry name" value="Phosphorylase Kinase, domain 1"/>
    <property type="match status" value="1"/>
</dbReference>
<keyword evidence="9" id="KW-0472">Membrane</keyword>
<dbReference type="SMART" id="SM00219">
    <property type="entry name" value="TyrKc"/>
    <property type="match status" value="1"/>
</dbReference>
<name>A0A2P6NEN7_9EUKA</name>
<keyword evidence="13" id="KW-1185">Reference proteome</keyword>
<evidence type="ECO:0000256" key="8">
    <source>
        <dbReference type="SAM" id="MobiDB-lite"/>
    </source>
</evidence>
<feature type="compositionally biased region" description="Low complexity" evidence="8">
    <location>
        <begin position="85"/>
        <end position="99"/>
    </location>
</feature>
<dbReference type="InterPro" id="IPR001245">
    <property type="entry name" value="Ser-Thr/Tyr_kinase_cat_dom"/>
</dbReference>
<keyword evidence="9" id="KW-1133">Transmembrane helix</keyword>
<keyword evidence="10" id="KW-0732">Signal</keyword>
<comment type="caution">
    <text evidence="12">The sequence shown here is derived from an EMBL/GenBank/DDBJ whole genome shotgun (WGS) entry which is preliminary data.</text>
</comment>
<gene>
    <name evidence="12" type="ORF">PROFUN_10120</name>
</gene>
<evidence type="ECO:0000256" key="9">
    <source>
        <dbReference type="SAM" id="Phobius"/>
    </source>
</evidence>
<organism evidence="12 13">
    <name type="scientific">Planoprotostelium fungivorum</name>
    <dbReference type="NCBI Taxonomy" id="1890364"/>
    <lineage>
        <taxon>Eukaryota</taxon>
        <taxon>Amoebozoa</taxon>
        <taxon>Evosea</taxon>
        <taxon>Variosea</taxon>
        <taxon>Cavosteliida</taxon>
        <taxon>Cavosteliaceae</taxon>
        <taxon>Planoprotostelium</taxon>
    </lineage>
</organism>
<dbReference type="GO" id="GO:0005886">
    <property type="term" value="C:plasma membrane"/>
    <property type="evidence" value="ECO:0007669"/>
    <property type="project" value="TreeGrafter"/>
</dbReference>
<dbReference type="GO" id="GO:0007169">
    <property type="term" value="P:cell surface receptor protein tyrosine kinase signaling pathway"/>
    <property type="evidence" value="ECO:0007669"/>
    <property type="project" value="TreeGrafter"/>
</dbReference>
<feature type="domain" description="Protein kinase" evidence="11">
    <location>
        <begin position="580"/>
        <end position="834"/>
    </location>
</feature>
<comment type="subcellular location">
    <subcellularLocation>
        <location evidence="1">Membrane</location>
        <topology evidence="1">Single-pass membrane protein</topology>
    </subcellularLocation>
</comment>
<feature type="region of interest" description="Disordered" evidence="8">
    <location>
        <begin position="85"/>
        <end position="114"/>
    </location>
</feature>
<dbReference type="GO" id="GO:0005524">
    <property type="term" value="F:ATP binding"/>
    <property type="evidence" value="ECO:0007669"/>
    <property type="project" value="UniProtKB-UniRule"/>
</dbReference>
<evidence type="ECO:0000256" key="7">
    <source>
        <dbReference type="SAM" id="Coils"/>
    </source>
</evidence>
<dbReference type="EMBL" id="MDYQ01000103">
    <property type="protein sequence ID" value="PRP82420.1"/>
    <property type="molecule type" value="Genomic_DNA"/>
</dbReference>
<keyword evidence="2 5" id="KW-0853">WD repeat</keyword>